<proteinExistence type="inferred from homology"/>
<dbReference type="PROSITE" id="PS50928">
    <property type="entry name" value="ABC_TM1"/>
    <property type="match status" value="1"/>
</dbReference>
<feature type="domain" description="ABC transporter" evidence="12">
    <location>
        <begin position="294"/>
        <end position="537"/>
    </location>
</feature>
<feature type="domain" description="ABC transmembrane type-1" evidence="13">
    <location>
        <begin position="67"/>
        <end position="256"/>
    </location>
</feature>
<evidence type="ECO:0000256" key="1">
    <source>
        <dbReference type="ARBA" id="ARBA00004141"/>
    </source>
</evidence>
<evidence type="ECO:0000256" key="5">
    <source>
        <dbReference type="ARBA" id="ARBA00022475"/>
    </source>
</evidence>
<keyword evidence="7" id="KW-0547">Nucleotide-binding</keyword>
<accession>A0ABN3A6B1</accession>
<dbReference type="InterPro" id="IPR027417">
    <property type="entry name" value="P-loop_NTPase"/>
</dbReference>
<dbReference type="InterPro" id="IPR017871">
    <property type="entry name" value="ABC_transporter-like_CS"/>
</dbReference>
<dbReference type="Pfam" id="PF00528">
    <property type="entry name" value="BPD_transp_1"/>
    <property type="match status" value="1"/>
</dbReference>
<dbReference type="Pfam" id="PF08352">
    <property type="entry name" value="oligo_HPY"/>
    <property type="match status" value="1"/>
</dbReference>
<dbReference type="PANTHER" id="PTHR43297">
    <property type="entry name" value="OLIGOPEPTIDE TRANSPORT ATP-BINDING PROTEIN APPD"/>
    <property type="match status" value="1"/>
</dbReference>
<keyword evidence="5" id="KW-1003">Cell membrane</keyword>
<evidence type="ECO:0000256" key="6">
    <source>
        <dbReference type="ARBA" id="ARBA00022692"/>
    </source>
</evidence>
<feature type="transmembrane region" description="Helical" evidence="11">
    <location>
        <begin position="116"/>
        <end position="142"/>
    </location>
</feature>
<keyword evidence="9 11" id="KW-1133">Transmembrane helix</keyword>
<feature type="transmembrane region" description="Helical" evidence="11">
    <location>
        <begin position="188"/>
        <end position="211"/>
    </location>
</feature>
<feature type="transmembrane region" description="Helical" evidence="11">
    <location>
        <begin position="69"/>
        <end position="95"/>
    </location>
</feature>
<evidence type="ECO:0000256" key="11">
    <source>
        <dbReference type="RuleBase" id="RU363032"/>
    </source>
</evidence>
<evidence type="ECO:0000256" key="4">
    <source>
        <dbReference type="ARBA" id="ARBA00022448"/>
    </source>
</evidence>
<sequence>MIRSSRGLAAGLAGLGLIAVLAVAAPMIWGGDAAHLSGAAREGASGDHWLGTDALGRDVLARTLVATRLTLVMTLVATAIAGTIGILLGTAVWVAGRRVREVGLRLIDVMVSYPAVILALAVAAILGAGTVAAVVAIGVAWSPAFARLTANLAASVAGRDFVAAARLLGVPPHRILLRHLLPNIAEPLLVLLSVAFAGTLTALSGLSFIGLGVQAPSYDWGALLNTGLDALYTNPAEALGPAVAITLTGVLASFVGDGLAAGADPHRMGISGRLKKASSPAASMAPVHDDGALLTVDGLRVSSGGVDLVDGVSFTVRPGEIVGVVGESGSGKSLTAMAVARLLPDTVTADARALRLDDLDLLAGASPDRLATEIGVVYQDPAASFNPALRIGGQLTEVLRRHRGLDRKAARARAAEALESVRITRPAARLRQHPHELSGGMRQRAMIASALLTGPRLLVADEPTTALDVTVQAEILDLLREANRRDGTAMLFISHDIGVIASLCHRVLVMYAGRIVEELPVADLAAGRARHPYTRALLDATPRVDAAGEETLTTIPGRPPAPADRPAGCAFASRCALVMPKCAEALPAAIPVGSGHRAACHALDQHASETAS</sequence>
<dbReference type="InterPro" id="IPR000515">
    <property type="entry name" value="MetI-like"/>
</dbReference>
<keyword evidence="15" id="KW-1185">Reference proteome</keyword>
<dbReference type="InterPro" id="IPR003593">
    <property type="entry name" value="AAA+_ATPase"/>
</dbReference>
<dbReference type="SUPFAM" id="SSF52540">
    <property type="entry name" value="P-loop containing nucleoside triphosphate hydrolases"/>
    <property type="match status" value="1"/>
</dbReference>
<dbReference type="CDD" id="cd03257">
    <property type="entry name" value="ABC_NikE_OppD_transporters"/>
    <property type="match status" value="1"/>
</dbReference>
<dbReference type="NCBIfam" id="TIGR01727">
    <property type="entry name" value="oligo_HPY"/>
    <property type="match status" value="1"/>
</dbReference>
<dbReference type="InterPro" id="IPR035906">
    <property type="entry name" value="MetI-like_sf"/>
</dbReference>
<dbReference type="PROSITE" id="PS00211">
    <property type="entry name" value="ABC_TRANSPORTER_1"/>
    <property type="match status" value="1"/>
</dbReference>
<dbReference type="CDD" id="cd06261">
    <property type="entry name" value="TM_PBP2"/>
    <property type="match status" value="1"/>
</dbReference>
<dbReference type="InterPro" id="IPR003439">
    <property type="entry name" value="ABC_transporter-like_ATP-bd"/>
</dbReference>
<dbReference type="Gene3D" id="3.40.50.300">
    <property type="entry name" value="P-loop containing nucleotide triphosphate hydrolases"/>
    <property type="match status" value="1"/>
</dbReference>
<evidence type="ECO:0000259" key="13">
    <source>
        <dbReference type="PROSITE" id="PS50928"/>
    </source>
</evidence>
<evidence type="ECO:0000259" key="12">
    <source>
        <dbReference type="PROSITE" id="PS50893"/>
    </source>
</evidence>
<dbReference type="Proteomes" id="UP001501020">
    <property type="component" value="Unassembled WGS sequence"/>
</dbReference>
<dbReference type="PROSITE" id="PS50893">
    <property type="entry name" value="ABC_TRANSPORTER_2"/>
    <property type="match status" value="1"/>
</dbReference>
<evidence type="ECO:0000256" key="2">
    <source>
        <dbReference type="ARBA" id="ARBA00004202"/>
    </source>
</evidence>
<dbReference type="Gene3D" id="1.10.3720.10">
    <property type="entry name" value="MetI-like"/>
    <property type="match status" value="1"/>
</dbReference>
<organism evidence="14 15">
    <name type="scientific">Actinomadura napierensis</name>
    <dbReference type="NCBI Taxonomy" id="267854"/>
    <lineage>
        <taxon>Bacteria</taxon>
        <taxon>Bacillati</taxon>
        <taxon>Actinomycetota</taxon>
        <taxon>Actinomycetes</taxon>
        <taxon>Streptosporangiales</taxon>
        <taxon>Thermomonosporaceae</taxon>
        <taxon>Actinomadura</taxon>
    </lineage>
</organism>
<dbReference type="SMART" id="SM00382">
    <property type="entry name" value="AAA"/>
    <property type="match status" value="1"/>
</dbReference>
<evidence type="ECO:0000256" key="9">
    <source>
        <dbReference type="ARBA" id="ARBA00022989"/>
    </source>
</evidence>
<dbReference type="Pfam" id="PF00005">
    <property type="entry name" value="ABC_tran"/>
    <property type="match status" value="1"/>
</dbReference>
<dbReference type="InterPro" id="IPR050388">
    <property type="entry name" value="ABC_Ni/Peptide_Import"/>
</dbReference>
<dbReference type="InterPro" id="IPR013563">
    <property type="entry name" value="Oligopep_ABC_C"/>
</dbReference>
<evidence type="ECO:0000256" key="7">
    <source>
        <dbReference type="ARBA" id="ARBA00022741"/>
    </source>
</evidence>
<dbReference type="EMBL" id="BAAAMR010000066">
    <property type="protein sequence ID" value="GAA2154921.1"/>
    <property type="molecule type" value="Genomic_DNA"/>
</dbReference>
<evidence type="ECO:0000256" key="3">
    <source>
        <dbReference type="ARBA" id="ARBA00005417"/>
    </source>
</evidence>
<dbReference type="PANTHER" id="PTHR43297:SF2">
    <property type="entry name" value="DIPEPTIDE TRANSPORT ATP-BINDING PROTEIN DPPD"/>
    <property type="match status" value="1"/>
</dbReference>
<name>A0ABN3A6B1_9ACTN</name>
<comment type="caution">
    <text evidence="14">The sequence shown here is derived from an EMBL/GenBank/DDBJ whole genome shotgun (WGS) entry which is preliminary data.</text>
</comment>
<keyword evidence="6 11" id="KW-0812">Transmembrane</keyword>
<keyword evidence="10 11" id="KW-0472">Membrane</keyword>
<dbReference type="RefSeq" id="WP_344275218.1">
    <property type="nucleotide sequence ID" value="NZ_BAAAMR010000066.1"/>
</dbReference>
<reference evidence="14 15" key="1">
    <citation type="journal article" date="2019" name="Int. J. Syst. Evol. Microbiol.">
        <title>The Global Catalogue of Microorganisms (GCM) 10K type strain sequencing project: providing services to taxonomists for standard genome sequencing and annotation.</title>
        <authorList>
            <consortium name="The Broad Institute Genomics Platform"/>
            <consortium name="The Broad Institute Genome Sequencing Center for Infectious Disease"/>
            <person name="Wu L."/>
            <person name="Ma J."/>
        </authorList>
    </citation>
    <scope>NUCLEOTIDE SEQUENCE [LARGE SCALE GENOMIC DNA]</scope>
    <source>
        <strain evidence="14 15">JCM 13850</strain>
    </source>
</reference>
<gene>
    <name evidence="14" type="ORF">GCM10009727_62420</name>
</gene>
<evidence type="ECO:0000256" key="10">
    <source>
        <dbReference type="ARBA" id="ARBA00023136"/>
    </source>
</evidence>
<comment type="similarity">
    <text evidence="3">Belongs to the ABC transporter superfamily.</text>
</comment>
<comment type="similarity">
    <text evidence="11">Belongs to the binding-protein-dependent transport system permease family.</text>
</comment>
<dbReference type="SUPFAM" id="SSF161098">
    <property type="entry name" value="MetI-like"/>
    <property type="match status" value="1"/>
</dbReference>
<evidence type="ECO:0000256" key="8">
    <source>
        <dbReference type="ARBA" id="ARBA00022840"/>
    </source>
</evidence>
<comment type="subcellular location">
    <subcellularLocation>
        <location evidence="11">Cell membrane</location>
        <topology evidence="11">Multi-pass membrane protein</topology>
    </subcellularLocation>
    <subcellularLocation>
        <location evidence="2">Cell membrane</location>
        <topology evidence="2">Peripheral membrane protein</topology>
    </subcellularLocation>
    <subcellularLocation>
        <location evidence="1">Membrane</location>
        <topology evidence="1">Multi-pass membrane protein</topology>
    </subcellularLocation>
</comment>
<evidence type="ECO:0000313" key="14">
    <source>
        <dbReference type="EMBL" id="GAA2154921.1"/>
    </source>
</evidence>
<feature type="transmembrane region" description="Helical" evidence="11">
    <location>
        <begin position="238"/>
        <end position="263"/>
    </location>
</feature>
<keyword evidence="8" id="KW-0067">ATP-binding</keyword>
<evidence type="ECO:0000313" key="15">
    <source>
        <dbReference type="Proteomes" id="UP001501020"/>
    </source>
</evidence>
<keyword evidence="4 11" id="KW-0813">Transport</keyword>
<protein>
    <submittedName>
        <fullName evidence="14">Dipeptide/oligopeptide/nickel ABC transporter permease/ATP-binding protein</fullName>
    </submittedName>
</protein>